<evidence type="ECO:0000256" key="1">
    <source>
        <dbReference type="ARBA" id="ARBA00022737"/>
    </source>
</evidence>
<reference evidence="4 5" key="1">
    <citation type="submission" date="2017-06" db="EMBL/GenBank/DDBJ databases">
        <title>A platform for efficient transgenesis in Macrostomum lignano, a flatworm model organism for stem cell research.</title>
        <authorList>
            <person name="Berezikov E."/>
        </authorList>
    </citation>
    <scope>NUCLEOTIDE SEQUENCE [LARGE SCALE GENOMIC DNA]</scope>
    <source>
        <strain evidence="4">DV1</strain>
        <tissue evidence="4">Whole organism</tissue>
    </source>
</reference>
<keyword evidence="5" id="KW-1185">Reference proteome</keyword>
<dbReference type="SUPFAM" id="SSF54695">
    <property type="entry name" value="POZ domain"/>
    <property type="match status" value="1"/>
</dbReference>
<dbReference type="CDD" id="cd18298">
    <property type="entry name" value="BTB_POZ_RCBTB1_2"/>
    <property type="match status" value="1"/>
</dbReference>
<organism evidence="4 5">
    <name type="scientific">Macrostomum lignano</name>
    <dbReference type="NCBI Taxonomy" id="282301"/>
    <lineage>
        <taxon>Eukaryota</taxon>
        <taxon>Metazoa</taxon>
        <taxon>Spiralia</taxon>
        <taxon>Lophotrochozoa</taxon>
        <taxon>Platyhelminthes</taxon>
        <taxon>Rhabditophora</taxon>
        <taxon>Macrostomorpha</taxon>
        <taxon>Macrostomida</taxon>
        <taxon>Macrostomidae</taxon>
        <taxon>Macrostomum</taxon>
    </lineage>
</organism>
<feature type="repeat" description="RCC1" evidence="2">
    <location>
        <begin position="55"/>
        <end position="107"/>
    </location>
</feature>
<dbReference type="Proteomes" id="UP000215902">
    <property type="component" value="Unassembled WGS sequence"/>
</dbReference>
<proteinExistence type="predicted"/>
<dbReference type="InterPro" id="IPR009091">
    <property type="entry name" value="RCC1/BLIP-II"/>
</dbReference>
<dbReference type="PANTHER" id="PTHR22872">
    <property type="entry name" value="BTK-BINDING PROTEIN-RELATED"/>
    <property type="match status" value="1"/>
</dbReference>
<dbReference type="InterPro" id="IPR011333">
    <property type="entry name" value="SKP1/BTB/POZ_sf"/>
</dbReference>
<dbReference type="AlphaFoldDB" id="A0A267DUT2"/>
<feature type="repeat" description="RCC1" evidence="2">
    <location>
        <begin position="174"/>
        <end position="228"/>
    </location>
</feature>
<dbReference type="PANTHER" id="PTHR22872:SF10">
    <property type="entry name" value="ULTRAVIOLET-B RECEPTOR UVR8"/>
    <property type="match status" value="1"/>
</dbReference>
<accession>A0A267DUT2</accession>
<gene>
    <name evidence="4" type="ORF">BOX15_Mlig024259g2</name>
</gene>
<dbReference type="STRING" id="282301.A0A267DUT2"/>
<dbReference type="PROSITE" id="PS50097">
    <property type="entry name" value="BTB"/>
    <property type="match status" value="1"/>
</dbReference>
<dbReference type="SMART" id="SM00225">
    <property type="entry name" value="BTB"/>
    <property type="match status" value="1"/>
</dbReference>
<dbReference type="InterPro" id="IPR051625">
    <property type="entry name" value="Signaling_Regulatory_Domain"/>
</dbReference>
<dbReference type="EMBL" id="NIVC01003258">
    <property type="protein sequence ID" value="PAA52349.1"/>
    <property type="molecule type" value="Genomic_DNA"/>
</dbReference>
<evidence type="ECO:0000313" key="4">
    <source>
        <dbReference type="EMBL" id="PAA52349.1"/>
    </source>
</evidence>
<feature type="repeat" description="RCC1" evidence="2">
    <location>
        <begin position="229"/>
        <end position="290"/>
    </location>
</feature>
<dbReference type="Pfam" id="PF00651">
    <property type="entry name" value="BTB"/>
    <property type="match status" value="1"/>
</dbReference>
<comment type="caution">
    <text evidence="4">The sequence shown here is derived from an EMBL/GenBank/DDBJ whole genome shotgun (WGS) entry which is preliminary data.</text>
</comment>
<dbReference type="CDD" id="cd18498">
    <property type="entry name" value="BACK_RCBTB1_2"/>
    <property type="match status" value="1"/>
</dbReference>
<evidence type="ECO:0000256" key="2">
    <source>
        <dbReference type="PROSITE-ProRule" id="PRU00235"/>
    </source>
</evidence>
<dbReference type="InterPro" id="IPR000210">
    <property type="entry name" value="BTB/POZ_dom"/>
</dbReference>
<feature type="non-terminal residue" evidence="4">
    <location>
        <position position="1"/>
    </location>
</feature>
<evidence type="ECO:0000259" key="3">
    <source>
        <dbReference type="PROSITE" id="PS50097"/>
    </source>
</evidence>
<dbReference type="PROSITE" id="PS50012">
    <property type="entry name" value="RCC1_3"/>
    <property type="match status" value="5"/>
</dbReference>
<dbReference type="PRINTS" id="PR00633">
    <property type="entry name" value="RCCNDNSATION"/>
</dbReference>
<feature type="repeat" description="RCC1" evidence="2">
    <location>
        <begin position="291"/>
        <end position="352"/>
    </location>
</feature>
<sequence>ASHIVATSRRHQLDRWGVFSLIEPELWDQISWAVVFGNNGSEAILVANREQGSDCRVLSVGTNSSGCLGLGDAQSCLNPTEIEALRGIVLVDLACGSGPHCLALTADGRLYCWGHNGYGQLGNGGTVQLLTPAPCAGLDDGVRVLSIACGGNHSLALVASCSSGGNGNSCCVQGEVFAWGQNNYGQVGCGAAAATQATPRRAGGSLASGRPVRIVACCQTSSFAVDEVGEVHAWGFNGSGQLGTGGCANQPLPIRLDNWPRGGVGGVSGAGGGVARLACGAGHVLAVSTSGRLFAWGANSHGQLGTGGKSNSSAPTAVNIPSGVGVQGRGDDVAAYRVLDIGAAHYSNLSTALVASPNGSGCGSPNTPVVFAWGHSRGQSLSVPVQTRFAELNDAFACLSSPAVTCRRLLLSGGCKPASDTADESSAPATVADSIRQAFDDPSTSDVTFRVDGRDIRAHRSLLRIRCRHFRSMLSDSWSEHRQEVIEVRDYSYSVYRAFLEYLYSDTVCLSPEDDHDASSVGLLDLANCYCETRLKSLCEELIEQRVNVDNALELYAAAIRFSAPTLEQFCFNFAVYNLSAVVSAESFSQLDEFTLKQFMRLAAKAGAFKY</sequence>
<evidence type="ECO:0000313" key="5">
    <source>
        <dbReference type="Proteomes" id="UP000215902"/>
    </source>
</evidence>
<feature type="repeat" description="RCC1" evidence="2">
    <location>
        <begin position="108"/>
        <end position="160"/>
    </location>
</feature>
<dbReference type="Gene3D" id="2.130.10.30">
    <property type="entry name" value="Regulator of chromosome condensation 1/beta-lactamase-inhibitor protein II"/>
    <property type="match status" value="1"/>
</dbReference>
<feature type="domain" description="BTB" evidence="3">
    <location>
        <begin position="445"/>
        <end position="512"/>
    </location>
</feature>
<dbReference type="SUPFAM" id="SSF50985">
    <property type="entry name" value="RCC1/BLIP-II"/>
    <property type="match status" value="1"/>
</dbReference>
<keyword evidence="1" id="KW-0677">Repeat</keyword>
<name>A0A267DUT2_9PLAT</name>
<dbReference type="Gene3D" id="3.30.710.10">
    <property type="entry name" value="Potassium Channel Kv1.1, Chain A"/>
    <property type="match status" value="1"/>
</dbReference>
<protein>
    <recommendedName>
        <fullName evidence="3">BTB domain-containing protein</fullName>
    </recommendedName>
</protein>
<dbReference type="OrthoDB" id="6061492at2759"/>
<dbReference type="PROSITE" id="PS00626">
    <property type="entry name" value="RCC1_2"/>
    <property type="match status" value="1"/>
</dbReference>
<dbReference type="InterPro" id="IPR000408">
    <property type="entry name" value="Reg_chr_condens"/>
</dbReference>
<dbReference type="Pfam" id="PF00415">
    <property type="entry name" value="RCC1"/>
    <property type="match status" value="5"/>
</dbReference>